<feature type="region of interest" description="Disordered" evidence="1">
    <location>
        <begin position="123"/>
        <end position="180"/>
    </location>
</feature>
<feature type="region of interest" description="Disordered" evidence="1">
    <location>
        <begin position="23"/>
        <end position="99"/>
    </location>
</feature>
<feature type="domain" description="DUF4604" evidence="2">
    <location>
        <begin position="7"/>
        <end position="180"/>
    </location>
</feature>
<evidence type="ECO:0000256" key="1">
    <source>
        <dbReference type="SAM" id="MobiDB-lite"/>
    </source>
</evidence>
<keyword evidence="4" id="KW-1185">Reference proteome</keyword>
<dbReference type="InterPro" id="IPR027911">
    <property type="entry name" value="DUF4604"/>
</dbReference>
<dbReference type="OrthoDB" id="5388322at2759"/>
<reference evidence="3 4" key="1">
    <citation type="submission" date="2018-05" db="EMBL/GenBank/DDBJ databases">
        <title>Genome sequencing and assembly of the regulated plant pathogen Lachnellula willkommii and related sister species for the development of diagnostic species identification markers.</title>
        <authorList>
            <person name="Giroux E."/>
            <person name="Bilodeau G."/>
        </authorList>
    </citation>
    <scope>NUCLEOTIDE SEQUENCE [LARGE SCALE GENOMIC DNA]</scope>
    <source>
        <strain evidence="3 4">CBS 160.35</strain>
    </source>
</reference>
<feature type="compositionally biased region" description="Basic and acidic residues" evidence="1">
    <location>
        <begin position="146"/>
        <end position="160"/>
    </location>
</feature>
<comment type="caution">
    <text evidence="3">The sequence shown here is derived from an EMBL/GenBank/DDBJ whole genome shotgun (WGS) entry which is preliminary data.</text>
</comment>
<accession>A0A8H8S5V0</accession>
<name>A0A8H8S5V0_9HELO</name>
<dbReference type="Pfam" id="PF15377">
    <property type="entry name" value="DUF4604"/>
    <property type="match status" value="1"/>
</dbReference>
<sequence length="180" mass="19395">MSKITPKNLSYDSTLPPFLARLQESNASSDGRNGFQAARPKKVRTAEDEAEDEPVYFDEGSGETLTKGQWEEREAREEGEGEGAVGREREGEKMETEGVREKAAVAVAVAAIGVGKKRKVGRIVGGDEDEEENTKLAASKTSTEQKVSKAGEGKKMDAAKSKGKTAKKGKKIKLSFGDDD</sequence>
<proteinExistence type="predicted"/>
<protein>
    <recommendedName>
        <fullName evidence="2">DUF4604 domain-containing protein</fullName>
    </recommendedName>
</protein>
<feature type="compositionally biased region" description="Basic and acidic residues" evidence="1">
    <location>
        <begin position="85"/>
        <end position="99"/>
    </location>
</feature>
<evidence type="ECO:0000313" key="3">
    <source>
        <dbReference type="EMBL" id="TVY47943.1"/>
    </source>
</evidence>
<gene>
    <name evidence="3" type="ORF">LOCC1_G002640</name>
</gene>
<organism evidence="3 4">
    <name type="scientific">Lachnellula occidentalis</name>
    <dbReference type="NCBI Taxonomy" id="215460"/>
    <lineage>
        <taxon>Eukaryota</taxon>
        <taxon>Fungi</taxon>
        <taxon>Dikarya</taxon>
        <taxon>Ascomycota</taxon>
        <taxon>Pezizomycotina</taxon>
        <taxon>Leotiomycetes</taxon>
        <taxon>Helotiales</taxon>
        <taxon>Lachnaceae</taxon>
        <taxon>Lachnellula</taxon>
    </lineage>
</organism>
<feature type="compositionally biased region" description="Basic and acidic residues" evidence="1">
    <location>
        <begin position="69"/>
        <end position="78"/>
    </location>
</feature>
<dbReference type="Proteomes" id="UP000443090">
    <property type="component" value="Unassembled WGS sequence"/>
</dbReference>
<dbReference type="EMBL" id="QGMI01000066">
    <property type="protein sequence ID" value="TVY47943.1"/>
    <property type="molecule type" value="Genomic_DNA"/>
</dbReference>
<feature type="compositionally biased region" description="Basic residues" evidence="1">
    <location>
        <begin position="161"/>
        <end position="173"/>
    </location>
</feature>
<evidence type="ECO:0000313" key="4">
    <source>
        <dbReference type="Proteomes" id="UP000443090"/>
    </source>
</evidence>
<evidence type="ECO:0000259" key="2">
    <source>
        <dbReference type="Pfam" id="PF15377"/>
    </source>
</evidence>
<dbReference type="AlphaFoldDB" id="A0A8H8S5V0"/>